<evidence type="ECO:0000313" key="3">
    <source>
        <dbReference type="Proteomes" id="UP000009022"/>
    </source>
</evidence>
<dbReference type="AlphaFoldDB" id="B3S2E9"/>
<dbReference type="RefSeq" id="XP_002113996.1">
    <property type="nucleotide sequence ID" value="XM_002113960.1"/>
</dbReference>
<sequence length="301" mass="34786">MVNSSFDRRSSLAPRKSIVLDTTSPEKQQQIYYVYQDQKYIYNISKDTQDNNQNHPAAEQYFNSLNYKNVKDKAQAKRIQMEEIDDETLILKRALLIKQHAAILKRNTNKRRTQEWLKEEENHETKFITSNKVQHVPSGHRNGVYQSIPSLKQPEWPGESSLEVLWNRSSRQLSNSLNRRSKSGTRTRPSLAPEFQRSRHDSYPLLPSTTTLTNQFSLPNLQNPYWQLGSPSKVRHFCGTNLSFPASRISVLLDALIWIDLNVQITVTLGYILERYIIDLESLCSNSLFINSAIINCNNGD</sequence>
<dbReference type="GeneID" id="6755209"/>
<evidence type="ECO:0000256" key="1">
    <source>
        <dbReference type="SAM" id="MobiDB-lite"/>
    </source>
</evidence>
<dbReference type="KEGG" id="tad:TRIADDRAFT_58001"/>
<organism evidence="2 3">
    <name type="scientific">Trichoplax adhaerens</name>
    <name type="common">Trichoplax reptans</name>
    <dbReference type="NCBI Taxonomy" id="10228"/>
    <lineage>
        <taxon>Eukaryota</taxon>
        <taxon>Metazoa</taxon>
        <taxon>Placozoa</taxon>
        <taxon>Uniplacotomia</taxon>
        <taxon>Trichoplacea</taxon>
        <taxon>Trichoplacidae</taxon>
        <taxon>Trichoplax</taxon>
    </lineage>
</organism>
<keyword evidence="3" id="KW-1185">Reference proteome</keyword>
<dbReference type="Proteomes" id="UP000009022">
    <property type="component" value="Unassembled WGS sequence"/>
</dbReference>
<name>B3S2E9_TRIAD</name>
<feature type="region of interest" description="Disordered" evidence="1">
    <location>
        <begin position="175"/>
        <end position="203"/>
    </location>
</feature>
<evidence type="ECO:0000313" key="2">
    <source>
        <dbReference type="EMBL" id="EDV23086.1"/>
    </source>
</evidence>
<dbReference type="CTD" id="6755209"/>
<reference evidence="2 3" key="1">
    <citation type="journal article" date="2008" name="Nature">
        <title>The Trichoplax genome and the nature of placozoans.</title>
        <authorList>
            <person name="Srivastava M."/>
            <person name="Begovic E."/>
            <person name="Chapman J."/>
            <person name="Putnam N.H."/>
            <person name="Hellsten U."/>
            <person name="Kawashima T."/>
            <person name="Kuo A."/>
            <person name="Mitros T."/>
            <person name="Salamov A."/>
            <person name="Carpenter M.L."/>
            <person name="Signorovitch A.Y."/>
            <person name="Moreno M.A."/>
            <person name="Kamm K."/>
            <person name="Grimwood J."/>
            <person name="Schmutz J."/>
            <person name="Shapiro H."/>
            <person name="Grigoriev I.V."/>
            <person name="Buss L.W."/>
            <person name="Schierwater B."/>
            <person name="Dellaporta S.L."/>
            <person name="Rokhsar D.S."/>
        </authorList>
    </citation>
    <scope>NUCLEOTIDE SEQUENCE [LARGE SCALE GENOMIC DNA]</scope>
    <source>
        <strain evidence="2 3">Grell-BS-1999</strain>
    </source>
</reference>
<dbReference type="InParanoid" id="B3S2E9"/>
<proteinExistence type="predicted"/>
<dbReference type="EMBL" id="DS985247">
    <property type="protein sequence ID" value="EDV23086.1"/>
    <property type="molecule type" value="Genomic_DNA"/>
</dbReference>
<accession>B3S2E9</accession>
<protein>
    <submittedName>
        <fullName evidence="2">Uncharacterized protein</fullName>
    </submittedName>
</protein>
<gene>
    <name evidence="2" type="ORF">TRIADDRAFT_58001</name>
</gene>
<dbReference type="HOGENOM" id="CLU_925389_0_0_1"/>